<evidence type="ECO:0000313" key="3">
    <source>
        <dbReference type="Proteomes" id="UP000298416"/>
    </source>
</evidence>
<dbReference type="Proteomes" id="UP000298416">
    <property type="component" value="Unassembled WGS sequence"/>
</dbReference>
<sequence>MASPKKVMKWYVLSYGSCVAFSLCLPMSFLFWCLVLGREEEVMIMALHDTVASGWRADNSDPISTWKRDYHSLSLILSRSRIGFNSDGRHRIECNDEQWAQIVKACLRELYPHYTRAIFGESGTKSVPSPMASKKAIRKRKPEGVLESMLEAMTKMNEDTSECLKILSTPFRYNFNLSAKRVEVTKLLDGIPEITKKQKFMA</sequence>
<evidence type="ECO:0000256" key="1">
    <source>
        <dbReference type="SAM" id="Phobius"/>
    </source>
</evidence>
<keyword evidence="3" id="KW-1185">Reference proteome</keyword>
<accession>A0A8X8Z149</accession>
<keyword evidence="1" id="KW-1133">Transmembrane helix</keyword>
<dbReference type="AlphaFoldDB" id="A0A8X8Z149"/>
<keyword evidence="1" id="KW-0472">Membrane</keyword>
<organism evidence="2">
    <name type="scientific">Salvia splendens</name>
    <name type="common">Scarlet sage</name>
    <dbReference type="NCBI Taxonomy" id="180675"/>
    <lineage>
        <taxon>Eukaryota</taxon>
        <taxon>Viridiplantae</taxon>
        <taxon>Streptophyta</taxon>
        <taxon>Embryophyta</taxon>
        <taxon>Tracheophyta</taxon>
        <taxon>Spermatophyta</taxon>
        <taxon>Magnoliopsida</taxon>
        <taxon>eudicotyledons</taxon>
        <taxon>Gunneridae</taxon>
        <taxon>Pentapetalae</taxon>
        <taxon>asterids</taxon>
        <taxon>lamiids</taxon>
        <taxon>Lamiales</taxon>
        <taxon>Lamiaceae</taxon>
        <taxon>Nepetoideae</taxon>
        <taxon>Mentheae</taxon>
        <taxon>Salviinae</taxon>
        <taxon>Salvia</taxon>
        <taxon>Salvia subgen. Calosphace</taxon>
        <taxon>core Calosphace</taxon>
    </lineage>
</organism>
<reference evidence="2" key="2">
    <citation type="submission" date="2020-08" db="EMBL/GenBank/DDBJ databases">
        <title>Plant Genome Project.</title>
        <authorList>
            <person name="Zhang R.-G."/>
        </authorList>
    </citation>
    <scope>NUCLEOTIDE SEQUENCE</scope>
    <source>
        <strain evidence="2">Huo1</strain>
        <tissue evidence="2">Leaf</tissue>
    </source>
</reference>
<comment type="caution">
    <text evidence="2">The sequence shown here is derived from an EMBL/GenBank/DDBJ whole genome shotgun (WGS) entry which is preliminary data.</text>
</comment>
<name>A0A8X8Z149_SALSN</name>
<protein>
    <submittedName>
        <fullName evidence="2">Uncharacterized protein</fullName>
    </submittedName>
</protein>
<proteinExistence type="predicted"/>
<dbReference type="EMBL" id="PNBA02000021">
    <property type="protein sequence ID" value="KAG6387464.1"/>
    <property type="molecule type" value="Genomic_DNA"/>
</dbReference>
<feature type="transmembrane region" description="Helical" evidence="1">
    <location>
        <begin position="12"/>
        <end position="35"/>
    </location>
</feature>
<evidence type="ECO:0000313" key="2">
    <source>
        <dbReference type="EMBL" id="KAG6387464.1"/>
    </source>
</evidence>
<gene>
    <name evidence="2" type="ORF">SASPL_152654</name>
</gene>
<reference evidence="2" key="1">
    <citation type="submission" date="2018-01" db="EMBL/GenBank/DDBJ databases">
        <authorList>
            <person name="Mao J.F."/>
        </authorList>
    </citation>
    <scope>NUCLEOTIDE SEQUENCE</scope>
    <source>
        <strain evidence="2">Huo1</strain>
        <tissue evidence="2">Leaf</tissue>
    </source>
</reference>
<keyword evidence="1" id="KW-0812">Transmembrane</keyword>